<dbReference type="SMART" id="SM00066">
    <property type="entry name" value="GAL4"/>
    <property type="match status" value="1"/>
</dbReference>
<evidence type="ECO:0000256" key="1">
    <source>
        <dbReference type="ARBA" id="ARBA00004123"/>
    </source>
</evidence>
<feature type="region of interest" description="Disordered" evidence="4">
    <location>
        <begin position="101"/>
        <end position="132"/>
    </location>
</feature>
<feature type="region of interest" description="Disordered" evidence="4">
    <location>
        <begin position="658"/>
        <end position="682"/>
    </location>
</feature>
<name>A0AAD6YET2_9AGAR</name>
<dbReference type="Gene3D" id="4.10.240.10">
    <property type="entry name" value="Zn(2)-C6 fungal-type DNA-binding domain"/>
    <property type="match status" value="1"/>
</dbReference>
<comment type="caution">
    <text evidence="6">The sequence shown here is derived from an EMBL/GenBank/DDBJ whole genome shotgun (WGS) entry which is preliminary data.</text>
</comment>
<dbReference type="InterPro" id="IPR007219">
    <property type="entry name" value="XnlR_reg_dom"/>
</dbReference>
<proteinExistence type="predicted"/>
<evidence type="ECO:0000259" key="5">
    <source>
        <dbReference type="PROSITE" id="PS50048"/>
    </source>
</evidence>
<dbReference type="PROSITE" id="PS50048">
    <property type="entry name" value="ZN2_CY6_FUNGAL_2"/>
    <property type="match status" value="1"/>
</dbReference>
<dbReference type="EMBL" id="JARJCW010000022">
    <property type="protein sequence ID" value="KAJ7212964.1"/>
    <property type="molecule type" value="Genomic_DNA"/>
</dbReference>
<dbReference type="CDD" id="cd12148">
    <property type="entry name" value="fungal_TF_MHR"/>
    <property type="match status" value="1"/>
</dbReference>
<comment type="subcellular location">
    <subcellularLocation>
        <location evidence="1">Nucleus</location>
    </subcellularLocation>
</comment>
<dbReference type="InterPro" id="IPR050613">
    <property type="entry name" value="Sec_Metabolite_Reg"/>
</dbReference>
<evidence type="ECO:0000256" key="4">
    <source>
        <dbReference type="SAM" id="MobiDB-lite"/>
    </source>
</evidence>
<evidence type="ECO:0000256" key="2">
    <source>
        <dbReference type="ARBA" id="ARBA00022723"/>
    </source>
</evidence>
<dbReference type="Pfam" id="PF00172">
    <property type="entry name" value="Zn_clus"/>
    <property type="match status" value="1"/>
</dbReference>
<evidence type="ECO:0000256" key="3">
    <source>
        <dbReference type="ARBA" id="ARBA00023242"/>
    </source>
</evidence>
<dbReference type="SMART" id="SM00906">
    <property type="entry name" value="Fungal_trans"/>
    <property type="match status" value="1"/>
</dbReference>
<feature type="domain" description="Zn(2)-C6 fungal-type" evidence="5">
    <location>
        <begin position="33"/>
        <end position="62"/>
    </location>
</feature>
<feature type="compositionally biased region" description="Polar residues" evidence="4">
    <location>
        <begin position="1"/>
        <end position="11"/>
    </location>
</feature>
<dbReference type="InterPro" id="IPR036864">
    <property type="entry name" value="Zn2-C6_fun-type_DNA-bd_sf"/>
</dbReference>
<dbReference type="SUPFAM" id="SSF57701">
    <property type="entry name" value="Zn2/Cys6 DNA-binding domain"/>
    <property type="match status" value="1"/>
</dbReference>
<protein>
    <recommendedName>
        <fullName evidence="5">Zn(2)-C6 fungal-type domain-containing protein</fullName>
    </recommendedName>
</protein>
<reference evidence="6" key="1">
    <citation type="submission" date="2023-03" db="EMBL/GenBank/DDBJ databases">
        <title>Massive genome expansion in bonnet fungi (Mycena s.s.) driven by repeated elements and novel gene families across ecological guilds.</title>
        <authorList>
            <consortium name="Lawrence Berkeley National Laboratory"/>
            <person name="Harder C.B."/>
            <person name="Miyauchi S."/>
            <person name="Viragh M."/>
            <person name="Kuo A."/>
            <person name="Thoen E."/>
            <person name="Andreopoulos B."/>
            <person name="Lu D."/>
            <person name="Skrede I."/>
            <person name="Drula E."/>
            <person name="Henrissat B."/>
            <person name="Morin E."/>
            <person name="Kohler A."/>
            <person name="Barry K."/>
            <person name="LaButti K."/>
            <person name="Morin E."/>
            <person name="Salamov A."/>
            <person name="Lipzen A."/>
            <person name="Mereny Z."/>
            <person name="Hegedus B."/>
            <person name="Baldrian P."/>
            <person name="Stursova M."/>
            <person name="Weitz H."/>
            <person name="Taylor A."/>
            <person name="Grigoriev I.V."/>
            <person name="Nagy L.G."/>
            <person name="Martin F."/>
            <person name="Kauserud H."/>
        </authorList>
    </citation>
    <scope>NUCLEOTIDE SEQUENCE</scope>
    <source>
        <strain evidence="6">9144</strain>
    </source>
</reference>
<dbReference type="InterPro" id="IPR001138">
    <property type="entry name" value="Zn2Cys6_DnaBD"/>
</dbReference>
<dbReference type="Pfam" id="PF04082">
    <property type="entry name" value="Fungal_trans"/>
    <property type="match status" value="1"/>
</dbReference>
<accession>A0AAD6YET2</accession>
<dbReference type="PANTHER" id="PTHR31001">
    <property type="entry name" value="UNCHARACTERIZED TRANSCRIPTIONAL REGULATORY PROTEIN"/>
    <property type="match status" value="1"/>
</dbReference>
<dbReference type="PANTHER" id="PTHR31001:SF56">
    <property type="entry name" value="ZN(2)-C6 FUNGAL-TYPE DOMAIN-CONTAINING PROTEIN"/>
    <property type="match status" value="1"/>
</dbReference>
<keyword evidence="3" id="KW-0539">Nucleus</keyword>
<gene>
    <name evidence="6" type="ORF">GGX14DRAFT_445819</name>
</gene>
<dbReference type="Proteomes" id="UP001219525">
    <property type="component" value="Unassembled WGS sequence"/>
</dbReference>
<evidence type="ECO:0000313" key="7">
    <source>
        <dbReference type="Proteomes" id="UP001219525"/>
    </source>
</evidence>
<dbReference type="AlphaFoldDB" id="A0AAD6YET2"/>
<sequence>MSATLPSSDQASAEGLEPESSKSGRKARHLKSSCAECHRLKLKCDKKIPCGSCVRRGCDSICPSGTLRSIGRGKRSVMSDVPELTSIISEMGERIRQLEQAVASTHDGARSSHHPLLSQPHRQPAPSTPAQNADALGSFSVNVAGDAVYFGPTAGTEALLSIEGAAGSHSHGLERLSFTAVTESFPFSSVDAPSWDADQALEQLYLYLPQETRAWALCETYFKNGCWTAMPLMQAEAVELLTQVYRQRDCAVNNQQMAIVYLVFGLGALVDLDLPPYSPEADHYFDLACAAMSVKSLFENSTVLTVQALTMLASYFAHGGRRFTMDGAWSMISLASSISQALGLHRESFGSKLPPKLAYRCRALFWETYSVETIYGLSVGRPTGTFLSSISCPMPPDEDDVLDPFVKINRGYRQARWRYTSEITAPIMETFLTTAKPSYETVLELDQRIRRYMLSTPFESFPVPENDVHAFIQRNLIPLFAKIMLMYIHSGSFVEAMRDNPANPLSSSYAASFLAAYRNASEIIKSDVRNLTKYPSLFTRWWAIWKSLFNAAIIVGTIATRYPKSKMAPHAIVELFTAVDLIEKGAMSSGRAQSGLAILQRLRDKAIAVYSQSSGHSLTPPPPTADSQTEEELEIFAGYTRVVANKVLAHGLRDQRQVSTSTSLQLSPGLGPHESNSSHSSASLRWQQLDHDYYKSDDAAMQLQRDFDPCIVQYFDSAAPSPFADLDATPLARPQGMPSYADAGFFFTTTYPPSSLVAAISTAAAGVSVGDQSTAGFQYATVPSAGVAQEMQWAEFLQSL</sequence>
<dbReference type="GO" id="GO:0000981">
    <property type="term" value="F:DNA-binding transcription factor activity, RNA polymerase II-specific"/>
    <property type="evidence" value="ECO:0007669"/>
    <property type="project" value="InterPro"/>
</dbReference>
<dbReference type="GO" id="GO:0008270">
    <property type="term" value="F:zinc ion binding"/>
    <property type="evidence" value="ECO:0007669"/>
    <property type="project" value="InterPro"/>
</dbReference>
<dbReference type="GO" id="GO:0003677">
    <property type="term" value="F:DNA binding"/>
    <property type="evidence" value="ECO:0007669"/>
    <property type="project" value="InterPro"/>
</dbReference>
<dbReference type="PROSITE" id="PS00463">
    <property type="entry name" value="ZN2_CY6_FUNGAL_1"/>
    <property type="match status" value="1"/>
</dbReference>
<keyword evidence="7" id="KW-1185">Reference proteome</keyword>
<dbReference type="GO" id="GO:0005634">
    <property type="term" value="C:nucleus"/>
    <property type="evidence" value="ECO:0007669"/>
    <property type="project" value="UniProtKB-SubCell"/>
</dbReference>
<feature type="region of interest" description="Disordered" evidence="4">
    <location>
        <begin position="1"/>
        <end position="28"/>
    </location>
</feature>
<organism evidence="6 7">
    <name type="scientific">Mycena pura</name>
    <dbReference type="NCBI Taxonomy" id="153505"/>
    <lineage>
        <taxon>Eukaryota</taxon>
        <taxon>Fungi</taxon>
        <taxon>Dikarya</taxon>
        <taxon>Basidiomycota</taxon>
        <taxon>Agaricomycotina</taxon>
        <taxon>Agaricomycetes</taxon>
        <taxon>Agaricomycetidae</taxon>
        <taxon>Agaricales</taxon>
        <taxon>Marasmiineae</taxon>
        <taxon>Mycenaceae</taxon>
        <taxon>Mycena</taxon>
    </lineage>
</organism>
<evidence type="ECO:0000313" key="6">
    <source>
        <dbReference type="EMBL" id="KAJ7212964.1"/>
    </source>
</evidence>
<dbReference type="CDD" id="cd00067">
    <property type="entry name" value="GAL4"/>
    <property type="match status" value="1"/>
</dbReference>
<keyword evidence="2" id="KW-0479">Metal-binding</keyword>
<dbReference type="GO" id="GO:0006351">
    <property type="term" value="P:DNA-templated transcription"/>
    <property type="evidence" value="ECO:0007669"/>
    <property type="project" value="InterPro"/>
</dbReference>